<evidence type="ECO:0000259" key="6">
    <source>
        <dbReference type="PROSITE" id="PS50043"/>
    </source>
</evidence>
<dbReference type="PROSITE" id="PS50043">
    <property type="entry name" value="HTH_LUXR_2"/>
    <property type="match status" value="1"/>
</dbReference>
<accession>A0ABW5HTD9</accession>
<keyword evidence="3 5" id="KW-0238">DNA-binding</keyword>
<dbReference type="PRINTS" id="PR00038">
    <property type="entry name" value="HTHLUXR"/>
</dbReference>
<dbReference type="InterPro" id="IPR051677">
    <property type="entry name" value="AfsR-DnrI-RedD_regulator"/>
</dbReference>
<dbReference type="PROSITE" id="PS00622">
    <property type="entry name" value="HTH_LUXR_1"/>
    <property type="match status" value="1"/>
</dbReference>
<dbReference type="InterPro" id="IPR011990">
    <property type="entry name" value="TPR-like_helical_dom_sf"/>
</dbReference>
<evidence type="ECO:0000313" key="9">
    <source>
        <dbReference type="Proteomes" id="UP001597542"/>
    </source>
</evidence>
<dbReference type="PROSITE" id="PS51755">
    <property type="entry name" value="OMPR_PHOB"/>
    <property type="match status" value="1"/>
</dbReference>
<dbReference type="Gene3D" id="1.10.10.10">
    <property type="entry name" value="Winged helix-like DNA-binding domain superfamily/Winged helix DNA-binding domain"/>
    <property type="match status" value="2"/>
</dbReference>
<dbReference type="RefSeq" id="WP_344278018.1">
    <property type="nucleotide sequence ID" value="NZ_BAAAHV010000013.1"/>
</dbReference>
<dbReference type="SMART" id="SM00421">
    <property type="entry name" value="HTH_LUXR"/>
    <property type="match status" value="1"/>
</dbReference>
<dbReference type="InterPro" id="IPR041664">
    <property type="entry name" value="AAA_16"/>
</dbReference>
<dbReference type="InterPro" id="IPR027417">
    <property type="entry name" value="P-loop_NTPase"/>
</dbReference>
<evidence type="ECO:0000259" key="7">
    <source>
        <dbReference type="PROSITE" id="PS51755"/>
    </source>
</evidence>
<evidence type="ECO:0000256" key="1">
    <source>
        <dbReference type="ARBA" id="ARBA00005820"/>
    </source>
</evidence>
<evidence type="ECO:0000256" key="4">
    <source>
        <dbReference type="ARBA" id="ARBA00023163"/>
    </source>
</evidence>
<dbReference type="InterPro" id="IPR001867">
    <property type="entry name" value="OmpR/PhoB-type_DNA-bd"/>
</dbReference>
<dbReference type="CDD" id="cd06170">
    <property type="entry name" value="LuxR_C_like"/>
    <property type="match status" value="1"/>
</dbReference>
<dbReference type="SUPFAM" id="SSF52540">
    <property type="entry name" value="P-loop containing nucleoside triphosphate hydrolases"/>
    <property type="match status" value="1"/>
</dbReference>
<reference evidence="9" key="1">
    <citation type="journal article" date="2019" name="Int. J. Syst. Evol. Microbiol.">
        <title>The Global Catalogue of Microorganisms (GCM) 10K type strain sequencing project: providing services to taxonomists for standard genome sequencing and annotation.</title>
        <authorList>
            <consortium name="The Broad Institute Genomics Platform"/>
            <consortium name="The Broad Institute Genome Sequencing Center for Infectious Disease"/>
            <person name="Wu L."/>
            <person name="Ma J."/>
        </authorList>
    </citation>
    <scope>NUCLEOTIDE SEQUENCE [LARGE SCALE GENOMIC DNA]</scope>
    <source>
        <strain evidence="9">CGMCC 4.7638</strain>
    </source>
</reference>
<keyword evidence="4" id="KW-0804">Transcription</keyword>
<organism evidence="8 9">
    <name type="scientific">Amycolatopsis albidoflavus</name>
    <dbReference type="NCBI Taxonomy" id="102226"/>
    <lineage>
        <taxon>Bacteria</taxon>
        <taxon>Bacillati</taxon>
        <taxon>Actinomycetota</taxon>
        <taxon>Actinomycetes</taxon>
        <taxon>Pseudonocardiales</taxon>
        <taxon>Pseudonocardiaceae</taxon>
        <taxon>Amycolatopsis</taxon>
    </lineage>
</organism>
<dbReference type="InterPro" id="IPR036388">
    <property type="entry name" value="WH-like_DNA-bd_sf"/>
</dbReference>
<dbReference type="Pfam" id="PF00486">
    <property type="entry name" value="Trans_reg_C"/>
    <property type="match status" value="1"/>
</dbReference>
<keyword evidence="9" id="KW-1185">Reference proteome</keyword>
<dbReference type="SUPFAM" id="SSF46894">
    <property type="entry name" value="C-terminal effector domain of the bipartite response regulators"/>
    <property type="match status" value="2"/>
</dbReference>
<dbReference type="PANTHER" id="PTHR35807:SF1">
    <property type="entry name" value="TRANSCRIPTIONAL REGULATOR REDD"/>
    <property type="match status" value="1"/>
</dbReference>
<dbReference type="Pfam" id="PF13191">
    <property type="entry name" value="AAA_16"/>
    <property type="match status" value="1"/>
</dbReference>
<sequence length="1224" mass="132139">MAEPGALSLQVLGSVQAWRGTHEVPLGPARQRAVFVMLALNNGRQVGRHELIAAVWGDDPPSSVNGNIHTYLSGLRRTLEPDRPRRAAGTLLTSESGRYGLRISGENIDAVRFERLIVAMQAATDPADVAAAAHEALALWRGDPLSGLPGPFAERERDRLADLRLSALEHQARAGLDLGRHRELAPELAALVREHPLQESLHASLMLALYRSGQHAEALEVFQNARRTLVRELGVEPGPELKELQARILDQDPDLAAARPAGAPRRPMPLDAVPPNVKHELAQPEPLLGRAAELALLRRLVDDVRDGRGGAAWVEGDMGIGKSTLLAAALADVRGTGGQLGWAVSDELRARVPLRVVLDCLGIDSASPDPARSALAGELFPAEKNGGLWGETDSGLTAVGRLLTLVDELCAQAPVVLVMDDIQWADEMSVQFWRRLYAATRQLPLLLVAAARPAPRSNQLARLRHDLETRGGQILSLQPLTDSEAVRLQESVLGASVGPALRELVAEAYGSPLYIKELTDAVRRENTLVSADGVVDLASTASFSAPGSLAATLRRRLQSLPGEVQETLKVAALLGTEFTVTELAAVIGKSPLELVTLLEDSVRANLLVDSGTKLAFRHAALWHTFYHWNPAQAHPRLHRKAAEALAGIGAPVTGIAEQLAMANVMDQWALSWLADHHEPLASRAPQLSADLMSMALDECPPEDPNWEVLAAATVKVLFRLDRDPIELAKKTLAVAKDPYRAAETRQLLSVMHVRHGETAEAVAMLDAAAGDEEVPDLWRRRHKHLLANFRRGGLYDLDTAESSAKRALDAAAGDEYLTAHALQTLWLVSSVRRDHEAALVHANAAINVVQPVAELADLHVDLLDNRLFTLENLNLLDEADNTLRTAHRVAADHALPAALQVSAAVHYYWVGRWNEAVVELDSVTEDGPAITFYGLREPPAAVLLLHGVAALIAGRRGDAIQAAAHLDAANAFGPVTEAERESFDFLLMAQSLEAEQRGDLHGALAVLRPILTPTYAQMMLRHQWLPYVARLALAAGDLGQARLALTICEEEAAKESTPARAAAAANWCRGLFTGQPAQVLTAADNYREVGRPVELAMAMEDAAVLLARTGEAGQAAAAFHQATQIYANLSAKWDLERAQTRLAEFGLHRGAEEVPLRPDRGWASLSPVEVEIATLVAAGRSNPDIAAKLELPRRTVQAHVHRLLSKLDLPSRTGIAGHVADRTS</sequence>
<proteinExistence type="inferred from homology"/>
<dbReference type="InterPro" id="IPR000792">
    <property type="entry name" value="Tscrpt_reg_LuxR_C"/>
</dbReference>
<dbReference type="PANTHER" id="PTHR35807">
    <property type="entry name" value="TRANSCRIPTIONAL REGULATOR REDD-RELATED"/>
    <property type="match status" value="1"/>
</dbReference>
<gene>
    <name evidence="8" type="ORF">ACFSUT_05525</name>
</gene>
<feature type="DNA-binding region" description="OmpR/PhoB-type" evidence="5">
    <location>
        <begin position="1"/>
        <end position="103"/>
    </location>
</feature>
<feature type="domain" description="OmpR/PhoB-type" evidence="7">
    <location>
        <begin position="1"/>
        <end position="103"/>
    </location>
</feature>
<dbReference type="Pfam" id="PF03704">
    <property type="entry name" value="BTAD"/>
    <property type="match status" value="1"/>
</dbReference>
<dbReference type="Pfam" id="PF00196">
    <property type="entry name" value="GerE"/>
    <property type="match status" value="1"/>
</dbReference>
<name>A0ABW5HTD9_9PSEU</name>
<comment type="similarity">
    <text evidence="1">Belongs to the AfsR/DnrI/RedD regulatory family.</text>
</comment>
<evidence type="ECO:0000313" key="8">
    <source>
        <dbReference type="EMBL" id="MFD2479723.1"/>
    </source>
</evidence>
<evidence type="ECO:0000256" key="3">
    <source>
        <dbReference type="ARBA" id="ARBA00023125"/>
    </source>
</evidence>
<dbReference type="CDD" id="cd15831">
    <property type="entry name" value="BTAD"/>
    <property type="match status" value="1"/>
</dbReference>
<protein>
    <submittedName>
        <fullName evidence="8">BTAD domain-containing putative transcriptional regulator</fullName>
    </submittedName>
</protein>
<dbReference type="SMART" id="SM00862">
    <property type="entry name" value="Trans_reg_C"/>
    <property type="match status" value="1"/>
</dbReference>
<dbReference type="EMBL" id="JBHUKQ010000004">
    <property type="protein sequence ID" value="MFD2479723.1"/>
    <property type="molecule type" value="Genomic_DNA"/>
</dbReference>
<dbReference type="SUPFAM" id="SSF48452">
    <property type="entry name" value="TPR-like"/>
    <property type="match status" value="1"/>
</dbReference>
<evidence type="ECO:0000256" key="5">
    <source>
        <dbReference type="PROSITE-ProRule" id="PRU01091"/>
    </source>
</evidence>
<keyword evidence="2" id="KW-0805">Transcription regulation</keyword>
<dbReference type="InterPro" id="IPR016032">
    <property type="entry name" value="Sig_transdc_resp-reg_C-effctor"/>
</dbReference>
<comment type="caution">
    <text evidence="8">The sequence shown here is derived from an EMBL/GenBank/DDBJ whole genome shotgun (WGS) entry which is preliminary data.</text>
</comment>
<dbReference type="InterPro" id="IPR005158">
    <property type="entry name" value="BTAD"/>
</dbReference>
<evidence type="ECO:0000256" key="2">
    <source>
        <dbReference type="ARBA" id="ARBA00023015"/>
    </source>
</evidence>
<dbReference type="Gene3D" id="1.25.40.10">
    <property type="entry name" value="Tetratricopeptide repeat domain"/>
    <property type="match status" value="1"/>
</dbReference>
<feature type="domain" description="HTH luxR-type" evidence="6">
    <location>
        <begin position="1158"/>
        <end position="1223"/>
    </location>
</feature>
<dbReference type="Proteomes" id="UP001597542">
    <property type="component" value="Unassembled WGS sequence"/>
</dbReference>
<dbReference type="SMART" id="SM01043">
    <property type="entry name" value="BTAD"/>
    <property type="match status" value="1"/>
</dbReference>